<dbReference type="GO" id="GO:0003677">
    <property type="term" value="F:DNA binding"/>
    <property type="evidence" value="ECO:0007669"/>
    <property type="project" value="InterPro"/>
</dbReference>
<dbReference type="Pfam" id="PF01381">
    <property type="entry name" value="HTH_3"/>
    <property type="match status" value="1"/>
</dbReference>
<feature type="domain" description="HTH cro/C1-type" evidence="2">
    <location>
        <begin position="12"/>
        <end position="66"/>
    </location>
</feature>
<reference evidence="3 4" key="1">
    <citation type="submission" date="2017-09" db="EMBL/GenBank/DDBJ databases">
        <title>Genomics of the genus Arcobacter.</title>
        <authorList>
            <person name="Perez-Cataluna A."/>
            <person name="Figueras M.J."/>
            <person name="Salas-Masso N."/>
        </authorList>
    </citation>
    <scope>NUCLEOTIDE SEQUENCE [LARGE SCALE GENOMIC DNA]</scope>
    <source>
        <strain evidence="3 4">CECT 7386</strain>
    </source>
</reference>
<feature type="coiled-coil region" evidence="1">
    <location>
        <begin position="12"/>
        <end position="43"/>
    </location>
</feature>
<dbReference type="EMBL" id="NXID01000039">
    <property type="protein sequence ID" value="RXK15100.1"/>
    <property type="molecule type" value="Genomic_DNA"/>
</dbReference>
<dbReference type="Gene3D" id="1.10.260.40">
    <property type="entry name" value="lambda repressor-like DNA-binding domains"/>
    <property type="match status" value="1"/>
</dbReference>
<dbReference type="InterPro" id="IPR010982">
    <property type="entry name" value="Lambda_DNA-bd_dom_sf"/>
</dbReference>
<dbReference type="AlphaFoldDB" id="A0AAX2AET9"/>
<accession>A0AAX2AET9</accession>
<evidence type="ECO:0000313" key="3">
    <source>
        <dbReference type="EMBL" id="RXK15100.1"/>
    </source>
</evidence>
<evidence type="ECO:0000259" key="2">
    <source>
        <dbReference type="PROSITE" id="PS50943"/>
    </source>
</evidence>
<proteinExistence type="predicted"/>
<comment type="caution">
    <text evidence="3">The sequence shown here is derived from an EMBL/GenBank/DDBJ whole genome shotgun (WGS) entry which is preliminary data.</text>
</comment>
<dbReference type="SMART" id="SM00530">
    <property type="entry name" value="HTH_XRE"/>
    <property type="match status" value="1"/>
</dbReference>
<dbReference type="CDD" id="cd00093">
    <property type="entry name" value="HTH_XRE"/>
    <property type="match status" value="1"/>
</dbReference>
<keyword evidence="1" id="KW-0175">Coiled coil</keyword>
<evidence type="ECO:0000313" key="4">
    <source>
        <dbReference type="Proteomes" id="UP000290092"/>
    </source>
</evidence>
<dbReference type="SUPFAM" id="SSF47413">
    <property type="entry name" value="lambda repressor-like DNA-binding domains"/>
    <property type="match status" value="1"/>
</dbReference>
<dbReference type="PROSITE" id="PS50943">
    <property type="entry name" value="HTH_CROC1"/>
    <property type="match status" value="1"/>
</dbReference>
<sequence length="244" mass="29005">MEINIRNESMYLKEFREKLNLTQNELSNILDIAQTAIARYENDKVKPTSTVLLKYINELNANPNFLFLGIEPHLLNNLPKLDSSNMDLLNDITLMMFQEHLREKLNKILIDEIIQRFEKQNDSLVAKLLEILQMDNPVKNRPFLFLYYIFQLIEKDFTDAPKEISDYKQYLGDIITNYMVITWKNQPLFTEKIKNEIRDFLDVKLTTKECELLVKNYKNTLEILEQKMSPSMIKFHQNTFKSLI</sequence>
<keyword evidence="4" id="KW-1185">Reference proteome</keyword>
<name>A0AAX2AET9_9BACT</name>
<gene>
    <name evidence="3" type="ORF">CP985_10370</name>
</gene>
<protein>
    <recommendedName>
        <fullName evidence="2">HTH cro/C1-type domain-containing protein</fullName>
    </recommendedName>
</protein>
<evidence type="ECO:0000256" key="1">
    <source>
        <dbReference type="SAM" id="Coils"/>
    </source>
</evidence>
<dbReference type="InterPro" id="IPR001387">
    <property type="entry name" value="Cro/C1-type_HTH"/>
</dbReference>
<organism evidence="3 4">
    <name type="scientific">Malaciobacter mytili LMG 24559</name>
    <dbReference type="NCBI Taxonomy" id="1032238"/>
    <lineage>
        <taxon>Bacteria</taxon>
        <taxon>Pseudomonadati</taxon>
        <taxon>Campylobacterota</taxon>
        <taxon>Epsilonproteobacteria</taxon>
        <taxon>Campylobacterales</taxon>
        <taxon>Arcobacteraceae</taxon>
        <taxon>Malaciobacter</taxon>
    </lineage>
</organism>
<dbReference type="Proteomes" id="UP000290092">
    <property type="component" value="Unassembled WGS sequence"/>
</dbReference>